<keyword evidence="4" id="KW-1185">Reference proteome</keyword>
<feature type="region of interest" description="Disordered" evidence="1">
    <location>
        <begin position="474"/>
        <end position="517"/>
    </location>
</feature>
<dbReference type="OrthoDB" id="2934473at2759"/>
<organism evidence="3 4">
    <name type="scientific">Rickenella mellea</name>
    <dbReference type="NCBI Taxonomy" id="50990"/>
    <lineage>
        <taxon>Eukaryota</taxon>
        <taxon>Fungi</taxon>
        <taxon>Dikarya</taxon>
        <taxon>Basidiomycota</taxon>
        <taxon>Agaricomycotina</taxon>
        <taxon>Agaricomycetes</taxon>
        <taxon>Hymenochaetales</taxon>
        <taxon>Rickenellaceae</taxon>
        <taxon>Rickenella</taxon>
    </lineage>
</organism>
<keyword evidence="2" id="KW-0732">Signal</keyword>
<sequence length="837" mass="94088">MAALLPVLHQVLMLSLGQLVSRSSELGVIENSIAKSTHWRPNFAEIGLNIMQPEAFRRYLAREAMILVYKIFQASPPSVRLSINPDMFFKAITFINESGEQETMKEWDLAPGGERDGEREEFLRQVTNYSNEATSFIPLKAVKLQESDERAKRKRTHDGSPAAKRRRCSKTTTKRVLCTTPTLLLHLTPGTFCATRKNFEFAYMSSGSPALLAVHANETFPLDDVNGVARLTRSDSGGIPTFKRVSELMRTCGRTLEATHELQVLVRLNRAQLMHAMWLVGNWLYIGCAAYVKDYVDGTVMVNGDFAWLQPLTSAIWRHFFVMSKDQTLIQPSEYGFHDPALVPFVIERARYSVDNSVVVSCVLDCLASFLVPDLPDFRNQSALVDELLKLAKSPGILLLDPVYTAFEDVWASFSDPKKTEDMNKHLDGLVDGFPSLLTRDVKEDLVVITQIAEKFVPGFASYGSSAFGDRRSAASQDLTSNSQAGPSSVPYNGDIAVRSNSSGERHSTPSISQAASSSIRATLPSLDLANRSTTDTVIYMAAERVVLFLRSAYNVYSSNAEEIQDPVTIFLMDKKNPRDSFLPFREKAPSRTTILEEPSPYQPENVRRCVGFFGAVIFRAVTFKCNILLEKNHRLFGSLDEWLSLVDDYLDEGMGDDFFCDRCAYGPTDKRGRRFVPEFWPPATEWEKYLLEHPNLSFIELFEYIDRLNMPSVGALTSYLIATDFAYADLVPFPSPTEVATAIIKLGAGARHGLEKLKVWTTKKKGTKKKRIKKKKGDDDNEIARFVLLHDKVKALLSPEEQVNMGYDTLMLEHTLCKLSKMTKLKEIKNRVLNDL</sequence>
<proteinExistence type="predicted"/>
<dbReference type="VEuPathDB" id="FungiDB:BD410DRAFT_846839"/>
<reference evidence="3 4" key="1">
    <citation type="submission" date="2018-06" db="EMBL/GenBank/DDBJ databases">
        <title>A transcriptomic atlas of mushroom development highlights an independent origin of complex multicellularity.</title>
        <authorList>
            <consortium name="DOE Joint Genome Institute"/>
            <person name="Krizsan K."/>
            <person name="Almasi E."/>
            <person name="Merenyi Z."/>
            <person name="Sahu N."/>
            <person name="Viragh M."/>
            <person name="Koszo T."/>
            <person name="Mondo S."/>
            <person name="Kiss B."/>
            <person name="Balint B."/>
            <person name="Kues U."/>
            <person name="Barry K."/>
            <person name="Hegedus J.C."/>
            <person name="Henrissat B."/>
            <person name="Johnson J."/>
            <person name="Lipzen A."/>
            <person name="Ohm R."/>
            <person name="Nagy I."/>
            <person name="Pangilinan J."/>
            <person name="Yan J."/>
            <person name="Xiong Y."/>
            <person name="Grigoriev I.V."/>
            <person name="Hibbett D.S."/>
            <person name="Nagy L.G."/>
        </authorList>
    </citation>
    <scope>NUCLEOTIDE SEQUENCE [LARGE SCALE GENOMIC DNA]</scope>
    <source>
        <strain evidence="3 4">SZMC22713</strain>
    </source>
</reference>
<evidence type="ECO:0000313" key="4">
    <source>
        <dbReference type="Proteomes" id="UP000294933"/>
    </source>
</evidence>
<dbReference type="EMBL" id="ML170555">
    <property type="protein sequence ID" value="TDL13549.1"/>
    <property type="molecule type" value="Genomic_DNA"/>
</dbReference>
<evidence type="ECO:0000256" key="2">
    <source>
        <dbReference type="SAM" id="SignalP"/>
    </source>
</evidence>
<feature type="region of interest" description="Disordered" evidence="1">
    <location>
        <begin position="147"/>
        <end position="168"/>
    </location>
</feature>
<name>A0A4Y7PGB0_9AGAM</name>
<feature type="signal peptide" evidence="2">
    <location>
        <begin position="1"/>
        <end position="17"/>
    </location>
</feature>
<evidence type="ECO:0000313" key="3">
    <source>
        <dbReference type="EMBL" id="TDL13549.1"/>
    </source>
</evidence>
<gene>
    <name evidence="3" type="ORF">BD410DRAFT_846839</name>
</gene>
<feature type="chain" id="PRO_5021264139" evidence="2">
    <location>
        <begin position="18"/>
        <end position="837"/>
    </location>
</feature>
<accession>A0A4Y7PGB0</accession>
<evidence type="ECO:0000256" key="1">
    <source>
        <dbReference type="SAM" id="MobiDB-lite"/>
    </source>
</evidence>
<dbReference type="AlphaFoldDB" id="A0A4Y7PGB0"/>
<feature type="compositionally biased region" description="Polar residues" evidence="1">
    <location>
        <begin position="474"/>
        <end position="491"/>
    </location>
</feature>
<dbReference type="Proteomes" id="UP000294933">
    <property type="component" value="Unassembled WGS sequence"/>
</dbReference>
<protein>
    <submittedName>
        <fullName evidence="3">Uncharacterized protein</fullName>
    </submittedName>
</protein>